<sequence length="365" mass="39681">APLLPGPIKFLPGVSQKGKGGCKQSTKIVANGRPLSSNHNRPPTYCSGDESQSLKTQKMKLAQRSEIEKCSSSLGPPEKSTVCSAGNSQKASLPLDENQSNTEISCERKGMTANSFRDKLWNWEKVSSQKCEVSPVLPLPNCGSKTFHQEGQKSRGLAPERSKKKPETTGAQTLPSQSHLMAQKKSLAVSEEPPSLLHHGRKSEENPISEKRLVGSPCQPLSECELASPASENQPDIRHHQLPKTKPLPSIESLGQPPPKPAKPPTVNLQAFQRQPAATSKTPKEGKEMHRASIADFEEPHNYEARISYLRHCGNPINLAPTEEIADCKSAKPINMVTLCGIKCVKNGIFPVANCKIKLSLFAVT</sequence>
<name>A0A8C0WKL3_CASCN</name>
<feature type="compositionally biased region" description="Polar residues" evidence="1">
    <location>
        <begin position="81"/>
        <end position="102"/>
    </location>
</feature>
<dbReference type="PANTHER" id="PTHR16830">
    <property type="entry name" value="SH2 CONTAINING ADAPTOR PRAM-1 RELATED"/>
    <property type="match status" value="1"/>
</dbReference>
<feature type="compositionally biased region" description="Polar residues" evidence="1">
    <location>
        <begin position="169"/>
        <end position="180"/>
    </location>
</feature>
<dbReference type="AlphaFoldDB" id="A0A8C0WKL3"/>
<evidence type="ECO:0000313" key="2">
    <source>
        <dbReference type="Ensembl" id="ENSCCNP00000012488.1"/>
    </source>
</evidence>
<dbReference type="GO" id="GO:0072659">
    <property type="term" value="P:protein localization to plasma membrane"/>
    <property type="evidence" value="ECO:0007669"/>
    <property type="project" value="TreeGrafter"/>
</dbReference>
<feature type="compositionally biased region" description="Basic and acidic residues" evidence="1">
    <location>
        <begin position="202"/>
        <end position="213"/>
    </location>
</feature>
<dbReference type="Ensembl" id="ENSCCNT00000016396.1">
    <property type="protein sequence ID" value="ENSCCNP00000012488.1"/>
    <property type="gene ID" value="ENSCCNG00000012959.1"/>
</dbReference>
<dbReference type="GO" id="GO:0007229">
    <property type="term" value="P:integrin-mediated signaling pathway"/>
    <property type="evidence" value="ECO:0007669"/>
    <property type="project" value="InterPro"/>
</dbReference>
<reference evidence="2" key="1">
    <citation type="submission" date="2023-09" db="UniProtKB">
        <authorList>
            <consortium name="Ensembl"/>
        </authorList>
    </citation>
    <scope>IDENTIFICATION</scope>
</reference>
<evidence type="ECO:0000256" key="1">
    <source>
        <dbReference type="SAM" id="MobiDB-lite"/>
    </source>
</evidence>
<feature type="compositionally biased region" description="Polar residues" evidence="1">
    <location>
        <begin position="23"/>
        <end position="41"/>
    </location>
</feature>
<dbReference type="GO" id="GO:0050852">
    <property type="term" value="P:T cell receptor signaling pathway"/>
    <property type="evidence" value="ECO:0007669"/>
    <property type="project" value="TreeGrafter"/>
</dbReference>
<feature type="compositionally biased region" description="Polar residues" evidence="1">
    <location>
        <begin position="267"/>
        <end position="281"/>
    </location>
</feature>
<dbReference type="PANTHER" id="PTHR16830:SF1">
    <property type="entry name" value="FYN-BINDING PROTEIN 2"/>
    <property type="match status" value="1"/>
</dbReference>
<feature type="region of interest" description="Disordered" evidence="1">
    <location>
        <begin position="1"/>
        <end position="102"/>
    </location>
</feature>
<feature type="compositionally biased region" description="Basic and acidic residues" evidence="1">
    <location>
        <begin position="147"/>
        <end position="167"/>
    </location>
</feature>
<protein>
    <submittedName>
        <fullName evidence="2">Uncharacterized protein</fullName>
    </submittedName>
</protein>
<accession>A0A8C0WKL3</accession>
<feature type="compositionally biased region" description="Basic and acidic residues" evidence="1">
    <location>
        <begin position="282"/>
        <end position="297"/>
    </location>
</feature>
<dbReference type="InterPro" id="IPR043443">
    <property type="entry name" value="FYB1/2-like"/>
</dbReference>
<organism evidence="2">
    <name type="scientific">Castor canadensis</name>
    <name type="common">American beaver</name>
    <dbReference type="NCBI Taxonomy" id="51338"/>
    <lineage>
        <taxon>Eukaryota</taxon>
        <taxon>Metazoa</taxon>
        <taxon>Chordata</taxon>
        <taxon>Craniata</taxon>
        <taxon>Vertebrata</taxon>
        <taxon>Euteleostomi</taxon>
        <taxon>Mammalia</taxon>
        <taxon>Eutheria</taxon>
        <taxon>Euarchontoglires</taxon>
        <taxon>Glires</taxon>
        <taxon>Rodentia</taxon>
        <taxon>Castorimorpha</taxon>
        <taxon>Castoridae</taxon>
        <taxon>Castor</taxon>
    </lineage>
</organism>
<dbReference type="GO" id="GO:0005886">
    <property type="term" value="C:plasma membrane"/>
    <property type="evidence" value="ECO:0007669"/>
    <property type="project" value="InterPro"/>
</dbReference>
<feature type="region of interest" description="Disordered" evidence="1">
    <location>
        <begin position="142"/>
        <end position="297"/>
    </location>
</feature>
<proteinExistence type="predicted"/>